<dbReference type="InParanoid" id="F0ZZ33"/>
<dbReference type="OMA" id="TNIYRWS"/>
<protein>
    <recommendedName>
        <fullName evidence="4">RNA polymerase-associated protein LEO1</fullName>
    </recommendedName>
</protein>
<feature type="compositionally biased region" description="Acidic residues" evidence="1">
    <location>
        <begin position="115"/>
        <end position="125"/>
    </location>
</feature>
<feature type="compositionally biased region" description="Acidic residues" evidence="1">
    <location>
        <begin position="395"/>
        <end position="416"/>
    </location>
</feature>
<feature type="compositionally biased region" description="Acidic residues" evidence="1">
    <location>
        <begin position="1"/>
        <end position="11"/>
    </location>
</feature>
<dbReference type="InterPro" id="IPR007149">
    <property type="entry name" value="Leo1"/>
</dbReference>
<dbReference type="GeneID" id="10508629"/>
<dbReference type="GO" id="GO:1990269">
    <property type="term" value="F:RNA polymerase II C-terminal domain phosphoserine binding"/>
    <property type="evidence" value="ECO:0000318"/>
    <property type="project" value="GO_Central"/>
</dbReference>
<feature type="compositionally biased region" description="Basic and acidic residues" evidence="1">
    <location>
        <begin position="336"/>
        <end position="349"/>
    </location>
</feature>
<reference evidence="3" key="1">
    <citation type="journal article" date="2011" name="Genome Biol.">
        <title>Comparative genomics of the social amoebae Dictyostelium discoideum and Dictyostelium purpureum.</title>
        <authorList>
            <consortium name="US DOE Joint Genome Institute (JGI-PGF)"/>
            <person name="Sucgang R."/>
            <person name="Kuo A."/>
            <person name="Tian X."/>
            <person name="Salerno W."/>
            <person name="Parikh A."/>
            <person name="Feasley C.L."/>
            <person name="Dalin E."/>
            <person name="Tu H."/>
            <person name="Huang E."/>
            <person name="Barry K."/>
            <person name="Lindquist E."/>
            <person name="Shapiro H."/>
            <person name="Bruce D."/>
            <person name="Schmutz J."/>
            <person name="Salamov A."/>
            <person name="Fey P."/>
            <person name="Gaudet P."/>
            <person name="Anjard C."/>
            <person name="Babu M.M."/>
            <person name="Basu S."/>
            <person name="Bushmanova Y."/>
            <person name="van der Wel H."/>
            <person name="Katoh-Kurasawa M."/>
            <person name="Dinh C."/>
            <person name="Coutinho P.M."/>
            <person name="Saito T."/>
            <person name="Elias M."/>
            <person name="Schaap P."/>
            <person name="Kay R.R."/>
            <person name="Henrissat B."/>
            <person name="Eichinger L."/>
            <person name="Rivero F."/>
            <person name="Putnam N.H."/>
            <person name="West C.M."/>
            <person name="Loomis W.F."/>
            <person name="Chisholm R.L."/>
            <person name="Shaulsky G."/>
            <person name="Strassmann J.E."/>
            <person name="Queller D.C."/>
            <person name="Kuspa A."/>
            <person name="Grigoriev I.V."/>
        </authorList>
    </citation>
    <scope>NUCLEOTIDE SEQUENCE [LARGE SCALE GENOMIC DNA]</scope>
    <source>
        <strain evidence="3">QSDP1</strain>
    </source>
</reference>
<dbReference type="KEGG" id="dpp:DICPUDRAFT_157421"/>
<dbReference type="RefSeq" id="XP_003292683.1">
    <property type="nucleotide sequence ID" value="XM_003292635.1"/>
</dbReference>
<evidence type="ECO:0000313" key="3">
    <source>
        <dbReference type="Proteomes" id="UP000001064"/>
    </source>
</evidence>
<feature type="compositionally biased region" description="Basic residues" evidence="1">
    <location>
        <begin position="97"/>
        <end position="111"/>
    </location>
</feature>
<organism evidence="2 3">
    <name type="scientific">Dictyostelium purpureum</name>
    <name type="common">Slime mold</name>
    <dbReference type="NCBI Taxonomy" id="5786"/>
    <lineage>
        <taxon>Eukaryota</taxon>
        <taxon>Amoebozoa</taxon>
        <taxon>Evosea</taxon>
        <taxon>Eumycetozoa</taxon>
        <taxon>Dictyostelia</taxon>
        <taxon>Dictyosteliales</taxon>
        <taxon>Dictyosteliaceae</taxon>
        <taxon>Dictyostelium</taxon>
    </lineage>
</organism>
<feature type="compositionally biased region" description="Basic and acidic residues" evidence="1">
    <location>
        <begin position="45"/>
        <end position="70"/>
    </location>
</feature>
<dbReference type="GO" id="GO:0032968">
    <property type="term" value="P:positive regulation of transcription elongation by RNA polymerase II"/>
    <property type="evidence" value="ECO:0000318"/>
    <property type="project" value="GO_Central"/>
</dbReference>
<gene>
    <name evidence="2" type="ORF">DICPUDRAFT_157421</name>
</gene>
<dbReference type="STRING" id="5786.F0ZZ33"/>
<dbReference type="AlphaFoldDB" id="F0ZZ33"/>
<feature type="region of interest" description="Disordered" evidence="1">
    <location>
        <begin position="336"/>
        <end position="464"/>
    </location>
</feature>
<dbReference type="PANTHER" id="PTHR23146">
    <property type="entry name" value="LEO1 PROTEIN"/>
    <property type="match status" value="1"/>
</dbReference>
<dbReference type="Proteomes" id="UP000001064">
    <property type="component" value="Unassembled WGS sequence"/>
</dbReference>
<dbReference type="GO" id="GO:0006368">
    <property type="term" value="P:transcription elongation by RNA polymerase II"/>
    <property type="evidence" value="ECO:0007669"/>
    <property type="project" value="InterPro"/>
</dbReference>
<feature type="compositionally biased region" description="Acidic residues" evidence="1">
    <location>
        <begin position="376"/>
        <end position="388"/>
    </location>
</feature>
<feature type="compositionally biased region" description="Basic and acidic residues" evidence="1">
    <location>
        <begin position="366"/>
        <end position="375"/>
    </location>
</feature>
<evidence type="ECO:0000313" key="2">
    <source>
        <dbReference type="EMBL" id="EGC30793.1"/>
    </source>
</evidence>
<dbReference type="PANTHER" id="PTHR23146:SF0">
    <property type="entry name" value="RNA POLYMERASE-ASSOCIATED PROTEIN LEO1"/>
    <property type="match status" value="1"/>
</dbReference>
<proteinExistence type="predicted"/>
<sequence length="481" mass="55840">MSDTEDLFGDEEERKILEGTFVEKVPSSLPNKSKEEEEEEDEDLFGEKEQENGEDKKEDGSDNENNKNKEEDEDEDLFGEDEEKEQDNEEGSDYERLKKKKSKKHKKKHSRHSDEEDGDGDGDDMSTEKAEMNAGEQFFGGESDEEEEEELIRDPIELIHIETPKVRPVEKVMKIKLSNILGIQPKPFDPLTFEEDELNSEQKNKNFNNIESVIRWRWGLDSNGRPAKESNTRFVTWPDGSAHLFIGNEVLEIKEQDLRNEQFYVYSSQEGFIECESKIDSRINIRPANIRSKVHQRLSESVAKKSLKVSRIKSIQTTLDPEKEKEQREKELLETIRENKKKQEEENKPRKNKALTSDYLEDDEYDGYRNEKGDDFIVDDEEGEMSEDGDYKPSEDEESGSDEAGSDEDEYQDESDSSDRHRSSKSKKDQKRKDRDNKKGSKGSSSSSRAQQEIFGEDEDDEEFISVSKKVKRKVLDDDDE</sequence>
<feature type="compositionally biased region" description="Acidic residues" evidence="1">
    <location>
        <begin position="71"/>
        <end position="92"/>
    </location>
</feature>
<dbReference type="eggNOG" id="KOG2428">
    <property type="taxonomic scope" value="Eukaryota"/>
</dbReference>
<name>F0ZZ33_DICPU</name>
<evidence type="ECO:0000256" key="1">
    <source>
        <dbReference type="SAM" id="MobiDB-lite"/>
    </source>
</evidence>
<dbReference type="VEuPathDB" id="AmoebaDB:DICPUDRAFT_157421"/>
<keyword evidence="3" id="KW-1185">Reference proteome</keyword>
<evidence type="ECO:0008006" key="4">
    <source>
        <dbReference type="Google" id="ProtNLM"/>
    </source>
</evidence>
<feature type="region of interest" description="Disordered" evidence="1">
    <location>
        <begin position="1"/>
        <end position="150"/>
    </location>
</feature>
<accession>F0ZZ33</accession>
<feature type="compositionally biased region" description="Acidic residues" evidence="1">
    <location>
        <begin position="455"/>
        <end position="464"/>
    </location>
</feature>
<dbReference type="EMBL" id="GL871300">
    <property type="protein sequence ID" value="EGC30793.1"/>
    <property type="molecule type" value="Genomic_DNA"/>
</dbReference>
<dbReference type="Pfam" id="PF04004">
    <property type="entry name" value="Leo1"/>
    <property type="match status" value="1"/>
</dbReference>
<dbReference type="GO" id="GO:0005634">
    <property type="term" value="C:nucleus"/>
    <property type="evidence" value="ECO:0000318"/>
    <property type="project" value="GO_Central"/>
</dbReference>
<dbReference type="GO" id="GO:0016593">
    <property type="term" value="C:Cdc73/Paf1 complex"/>
    <property type="evidence" value="ECO:0007669"/>
    <property type="project" value="InterPro"/>
</dbReference>
<dbReference type="OrthoDB" id="20844at2759"/>